<keyword evidence="2" id="KW-1185">Reference proteome</keyword>
<organism evidence="1 2">
    <name type="scientific">Cytobacillus praedii</name>
    <dbReference type="NCBI Taxonomy" id="1742358"/>
    <lineage>
        <taxon>Bacteria</taxon>
        <taxon>Bacillati</taxon>
        <taxon>Bacillota</taxon>
        <taxon>Bacilli</taxon>
        <taxon>Bacillales</taxon>
        <taxon>Bacillaceae</taxon>
        <taxon>Cytobacillus</taxon>
    </lineage>
</organism>
<sequence>MRKIFYDFEVYSKSIDPVTGKAWWMVVLIDYDTRKGKVIMNDVEELKRYYNYFKNDIFIGFNTRNYDIHIFKGLLLGMDAGFINDKLIEEGRKGWEVVREGNKVQLNNFDLMPNPPVGLKTLEGFMGSMIKECDVPFDLDRPLTEEEINEIIRYCIHDVKESIKVYEARTEEFESQLQLIEAFDLEMSQFNKTKAQLSAHILGAKKTPDRGDEFEYNLPLDILKIDKYPEVVEWYFKDENKDYKKSLKIDIFGVPHVFAFGGIHGAVPNYKGEGIILCCDVALI</sequence>
<accession>A0A4R1AVT0</accession>
<dbReference type="SUPFAM" id="SSF53098">
    <property type="entry name" value="Ribonuclease H-like"/>
    <property type="match status" value="1"/>
</dbReference>
<gene>
    <name evidence="1" type="ORF">E0Y62_25475</name>
</gene>
<dbReference type="Proteomes" id="UP000293846">
    <property type="component" value="Unassembled WGS sequence"/>
</dbReference>
<comment type="caution">
    <text evidence="1">The sequence shown here is derived from an EMBL/GenBank/DDBJ whole genome shotgun (WGS) entry which is preliminary data.</text>
</comment>
<dbReference type="InterPro" id="IPR012337">
    <property type="entry name" value="RNaseH-like_sf"/>
</dbReference>
<protein>
    <submittedName>
        <fullName evidence="1">Uncharacterized protein</fullName>
    </submittedName>
</protein>
<evidence type="ECO:0000313" key="1">
    <source>
        <dbReference type="EMBL" id="TCJ01135.1"/>
    </source>
</evidence>
<dbReference type="EMBL" id="SJTH01000079">
    <property type="protein sequence ID" value="TCJ01135.1"/>
    <property type="molecule type" value="Genomic_DNA"/>
</dbReference>
<reference evidence="1 2" key="1">
    <citation type="submission" date="2019-03" db="EMBL/GenBank/DDBJ databases">
        <authorList>
            <person name="Jensen L."/>
            <person name="Storgaard J."/>
            <person name="Sulaj E."/>
            <person name="Schramm A."/>
            <person name="Marshall I.P.G."/>
        </authorList>
    </citation>
    <scope>NUCLEOTIDE SEQUENCE [LARGE SCALE GENOMIC DNA]</scope>
    <source>
        <strain evidence="1 2">2017H2G3</strain>
    </source>
</reference>
<proteinExistence type="predicted"/>
<dbReference type="OrthoDB" id="394423at2"/>
<dbReference type="RefSeq" id="WP_131239249.1">
    <property type="nucleotide sequence ID" value="NZ_SJTH01000079.1"/>
</dbReference>
<name>A0A4R1AVT0_9BACI</name>
<dbReference type="AlphaFoldDB" id="A0A4R1AVT0"/>
<evidence type="ECO:0000313" key="2">
    <source>
        <dbReference type="Proteomes" id="UP000293846"/>
    </source>
</evidence>